<evidence type="ECO:0000313" key="1">
    <source>
        <dbReference type="EMBL" id="MPL89468.1"/>
    </source>
</evidence>
<sequence length="351" mass="39201">MRERSLLVLLALFLSLTSCKYLHIDGYSGSTLIWESGANNYFNTESPSDLKTVNEILITGETDGDQKVLLEKLPWHSVTVREVIMESDSAKFLGAFRYDGVALCDILSSVKIDKLSKEDFYPPVDLYVEVWNDAGEFAVFSWGEIIYSADVYNIIIAKAATRVVPSKTDEKWEIPSGSKLVVGTDLFAERGILNPSKIVIKSLKGDFKVNRDPEIFYSNKLDVLKGGELIASFNSIPENLPKLDRRTIYYGHGMGYKGVRTFSGVRADGLLRGILPMDKRSLREGLICIEAVDGYRASFSLSELINRVDGMEPLIMFGDGAEKGRETFSLYADNDMFADRSIKGISKITLY</sequence>
<organism evidence="1">
    <name type="scientific">bioreactor metagenome</name>
    <dbReference type="NCBI Taxonomy" id="1076179"/>
    <lineage>
        <taxon>unclassified sequences</taxon>
        <taxon>metagenomes</taxon>
        <taxon>ecological metagenomes</taxon>
    </lineage>
</organism>
<protein>
    <submittedName>
        <fullName evidence="1">Uncharacterized protein</fullName>
    </submittedName>
</protein>
<gene>
    <name evidence="1" type="ORF">SDC9_35504</name>
</gene>
<dbReference type="AlphaFoldDB" id="A0A644VDR3"/>
<dbReference type="PROSITE" id="PS51257">
    <property type="entry name" value="PROKAR_LIPOPROTEIN"/>
    <property type="match status" value="1"/>
</dbReference>
<comment type="caution">
    <text evidence="1">The sequence shown here is derived from an EMBL/GenBank/DDBJ whole genome shotgun (WGS) entry which is preliminary data.</text>
</comment>
<dbReference type="EMBL" id="VSSQ01000280">
    <property type="protein sequence ID" value="MPL89468.1"/>
    <property type="molecule type" value="Genomic_DNA"/>
</dbReference>
<name>A0A644VDR3_9ZZZZ</name>
<accession>A0A644VDR3</accession>
<reference evidence="1" key="1">
    <citation type="submission" date="2019-08" db="EMBL/GenBank/DDBJ databases">
        <authorList>
            <person name="Kucharzyk K."/>
            <person name="Murdoch R.W."/>
            <person name="Higgins S."/>
            <person name="Loffler F."/>
        </authorList>
    </citation>
    <scope>NUCLEOTIDE SEQUENCE</scope>
</reference>
<proteinExistence type="predicted"/>